<organism evidence="2 3">
    <name type="scientific">Stylosanthes scabra</name>
    <dbReference type="NCBI Taxonomy" id="79078"/>
    <lineage>
        <taxon>Eukaryota</taxon>
        <taxon>Viridiplantae</taxon>
        <taxon>Streptophyta</taxon>
        <taxon>Embryophyta</taxon>
        <taxon>Tracheophyta</taxon>
        <taxon>Spermatophyta</taxon>
        <taxon>Magnoliopsida</taxon>
        <taxon>eudicotyledons</taxon>
        <taxon>Gunneridae</taxon>
        <taxon>Pentapetalae</taxon>
        <taxon>rosids</taxon>
        <taxon>fabids</taxon>
        <taxon>Fabales</taxon>
        <taxon>Fabaceae</taxon>
        <taxon>Papilionoideae</taxon>
        <taxon>50 kb inversion clade</taxon>
        <taxon>dalbergioids sensu lato</taxon>
        <taxon>Dalbergieae</taxon>
        <taxon>Pterocarpus clade</taxon>
        <taxon>Stylosanthes</taxon>
    </lineage>
</organism>
<reference evidence="2 3" key="1">
    <citation type="journal article" date="2023" name="Plants (Basel)">
        <title>Bridging the Gap: Combining Genomics and Transcriptomics Approaches to Understand Stylosanthes scabra, an Orphan Legume from the Brazilian Caatinga.</title>
        <authorList>
            <person name="Ferreira-Neto J.R.C."/>
            <person name="da Silva M.D."/>
            <person name="Binneck E."/>
            <person name="de Melo N.F."/>
            <person name="da Silva R.H."/>
            <person name="de Melo A.L.T.M."/>
            <person name="Pandolfi V."/>
            <person name="Bustamante F.O."/>
            <person name="Brasileiro-Vidal A.C."/>
            <person name="Benko-Iseppon A.M."/>
        </authorList>
    </citation>
    <scope>NUCLEOTIDE SEQUENCE [LARGE SCALE GENOMIC DNA]</scope>
    <source>
        <tissue evidence="2">Leaves</tissue>
    </source>
</reference>
<protein>
    <submittedName>
        <fullName evidence="2">Uncharacterized protein</fullName>
    </submittedName>
</protein>
<name>A0ABU6TN79_9FABA</name>
<feature type="region of interest" description="Disordered" evidence="1">
    <location>
        <begin position="1"/>
        <end position="43"/>
    </location>
</feature>
<evidence type="ECO:0000256" key="1">
    <source>
        <dbReference type="SAM" id="MobiDB-lite"/>
    </source>
</evidence>
<evidence type="ECO:0000313" key="3">
    <source>
        <dbReference type="Proteomes" id="UP001341840"/>
    </source>
</evidence>
<dbReference type="Proteomes" id="UP001341840">
    <property type="component" value="Unassembled WGS sequence"/>
</dbReference>
<evidence type="ECO:0000313" key="2">
    <source>
        <dbReference type="EMBL" id="MED6149905.1"/>
    </source>
</evidence>
<proteinExistence type="predicted"/>
<keyword evidence="3" id="KW-1185">Reference proteome</keyword>
<feature type="compositionally biased region" description="Polar residues" evidence="1">
    <location>
        <begin position="20"/>
        <end position="29"/>
    </location>
</feature>
<sequence>MDEGPYSERSITRLGESPRDQSISGSQQVYEGRSYLPSGRSSKPYRIDWIKRTPKSLFGGALLVDNHISHKSSTFRLGTSGYAGSLKSPRRYISYIGAICGDSPQRDRQWLTKMRRVWYTLTTPAMINVRTNNSKH</sequence>
<accession>A0ABU6TN79</accession>
<gene>
    <name evidence="2" type="ORF">PIB30_067125</name>
</gene>
<dbReference type="EMBL" id="JASCZI010091316">
    <property type="protein sequence ID" value="MED6149905.1"/>
    <property type="molecule type" value="Genomic_DNA"/>
</dbReference>
<comment type="caution">
    <text evidence="2">The sequence shown here is derived from an EMBL/GenBank/DDBJ whole genome shotgun (WGS) entry which is preliminary data.</text>
</comment>